<feature type="region of interest" description="Disordered" evidence="2">
    <location>
        <begin position="933"/>
        <end position="958"/>
    </location>
</feature>
<reference evidence="4 5" key="1">
    <citation type="submission" date="2021-02" db="EMBL/GenBank/DDBJ databases">
        <title>Leishmania (Mundinia) enrietti genome sequencing and assembly.</title>
        <authorList>
            <person name="Almutairi H."/>
            <person name="Gatherer D."/>
        </authorList>
    </citation>
    <scope>NUCLEOTIDE SEQUENCE [LARGE SCALE GENOMIC DNA]</scope>
    <source>
        <strain evidence="4">CUR178</strain>
    </source>
</reference>
<dbReference type="OrthoDB" id="268041at2759"/>
<feature type="compositionally biased region" description="Low complexity" evidence="2">
    <location>
        <begin position="18"/>
        <end position="38"/>
    </location>
</feature>
<feature type="compositionally biased region" description="Basic and acidic residues" evidence="2">
    <location>
        <begin position="1692"/>
        <end position="1709"/>
    </location>
</feature>
<feature type="compositionally biased region" description="Basic and acidic residues" evidence="2">
    <location>
        <begin position="1636"/>
        <end position="1653"/>
    </location>
</feature>
<dbReference type="InterPro" id="IPR056614">
    <property type="entry name" value="FAZ1_cons"/>
</dbReference>
<feature type="compositionally biased region" description="Basic and acidic residues" evidence="2">
    <location>
        <begin position="1804"/>
        <end position="1821"/>
    </location>
</feature>
<evidence type="ECO:0000313" key="5">
    <source>
        <dbReference type="Proteomes" id="UP000674179"/>
    </source>
</evidence>
<feature type="domain" description="Flagellar attachment zone protein 1 conserved" evidence="3">
    <location>
        <begin position="818"/>
        <end position="898"/>
    </location>
</feature>
<evidence type="ECO:0000313" key="4">
    <source>
        <dbReference type="EMBL" id="KAG5479663.1"/>
    </source>
</evidence>
<accession>A0A836KVI4</accession>
<comment type="caution">
    <text evidence="4">The sequence shown here is derived from an EMBL/GenBank/DDBJ whole genome shotgun (WGS) entry which is preliminary data.</text>
</comment>
<feature type="coiled-coil region" evidence="1">
    <location>
        <begin position="1149"/>
        <end position="1204"/>
    </location>
</feature>
<feature type="compositionally biased region" description="Low complexity" evidence="2">
    <location>
        <begin position="455"/>
        <end position="464"/>
    </location>
</feature>
<keyword evidence="1" id="KW-0175">Coiled coil</keyword>
<feature type="compositionally biased region" description="Basic and acidic residues" evidence="2">
    <location>
        <begin position="2526"/>
        <end position="2545"/>
    </location>
</feature>
<dbReference type="PANTHER" id="PTHR34251:SF1">
    <property type="entry name" value="LEUCINE, GLUTAMATE AND LYSINE RICH 1"/>
    <property type="match status" value="1"/>
</dbReference>
<feature type="compositionally biased region" description="Basic and acidic residues" evidence="2">
    <location>
        <begin position="1832"/>
        <end position="1850"/>
    </location>
</feature>
<proteinExistence type="predicted"/>
<dbReference type="RefSeq" id="XP_067693192.1">
    <property type="nucleotide sequence ID" value="XM_067835159.1"/>
</dbReference>
<feature type="compositionally biased region" description="Basic and acidic residues" evidence="2">
    <location>
        <begin position="1664"/>
        <end position="1681"/>
    </location>
</feature>
<feature type="compositionally biased region" description="Basic and acidic residues" evidence="2">
    <location>
        <begin position="1608"/>
        <end position="1625"/>
    </location>
</feature>
<dbReference type="PANTHER" id="PTHR34251">
    <property type="entry name" value="LEUCINE-, GLUTAMATE- AND LYSINE-RICH PROTEIN 1"/>
    <property type="match status" value="1"/>
</dbReference>
<feature type="coiled-coil region" evidence="1">
    <location>
        <begin position="137"/>
        <end position="193"/>
    </location>
</feature>
<protein>
    <recommendedName>
        <fullName evidence="3">Flagellar attachment zone protein 1 conserved domain-containing protein</fullName>
    </recommendedName>
</protein>
<feature type="compositionally biased region" description="Acidic residues" evidence="2">
    <location>
        <begin position="640"/>
        <end position="651"/>
    </location>
</feature>
<feature type="region of interest" description="Disordered" evidence="2">
    <location>
        <begin position="632"/>
        <end position="651"/>
    </location>
</feature>
<dbReference type="EMBL" id="JAFHKP010000022">
    <property type="protein sequence ID" value="KAG5479663.1"/>
    <property type="molecule type" value="Genomic_DNA"/>
</dbReference>
<feature type="compositionally biased region" description="Basic and acidic residues" evidence="2">
    <location>
        <begin position="1261"/>
        <end position="1279"/>
    </location>
</feature>
<evidence type="ECO:0000256" key="2">
    <source>
        <dbReference type="SAM" id="MobiDB-lite"/>
    </source>
</evidence>
<dbReference type="InterPro" id="IPR038799">
    <property type="entry name" value="LEKR1"/>
</dbReference>
<feature type="region of interest" description="Disordered" evidence="2">
    <location>
        <begin position="1831"/>
        <end position="1850"/>
    </location>
</feature>
<dbReference type="Gene3D" id="1.20.5.340">
    <property type="match status" value="2"/>
</dbReference>
<feature type="coiled-coil region" evidence="1">
    <location>
        <begin position="2893"/>
        <end position="2927"/>
    </location>
</feature>
<feature type="region of interest" description="Disordered" evidence="2">
    <location>
        <begin position="1662"/>
        <end position="1681"/>
    </location>
</feature>
<feature type="compositionally biased region" description="Basic and acidic residues" evidence="2">
    <location>
        <begin position="2638"/>
        <end position="2656"/>
    </location>
</feature>
<evidence type="ECO:0000259" key="3">
    <source>
        <dbReference type="Pfam" id="PF23398"/>
    </source>
</evidence>
<dbReference type="SUPFAM" id="SSF90257">
    <property type="entry name" value="Myosin rod fragments"/>
    <property type="match status" value="5"/>
</dbReference>
<dbReference type="SUPFAM" id="SSF57997">
    <property type="entry name" value="Tropomyosin"/>
    <property type="match status" value="3"/>
</dbReference>
<feature type="region of interest" description="Disordered" evidence="2">
    <location>
        <begin position="1858"/>
        <end position="1905"/>
    </location>
</feature>
<dbReference type="Gene3D" id="1.10.287.1490">
    <property type="match status" value="4"/>
</dbReference>
<feature type="coiled-coil region" evidence="1">
    <location>
        <begin position="2134"/>
        <end position="2357"/>
    </location>
</feature>
<keyword evidence="5" id="KW-1185">Reference proteome</keyword>
<feature type="domain" description="Flagellar attachment zone protein 1 conserved" evidence="3">
    <location>
        <begin position="990"/>
        <end position="1077"/>
    </location>
</feature>
<evidence type="ECO:0000256" key="1">
    <source>
        <dbReference type="SAM" id="Coils"/>
    </source>
</evidence>
<feature type="region of interest" description="Disordered" evidence="2">
    <location>
        <begin position="1634"/>
        <end position="1653"/>
    </location>
</feature>
<feature type="compositionally biased region" description="Basic and acidic residues" evidence="2">
    <location>
        <begin position="1860"/>
        <end position="1880"/>
    </location>
</feature>
<dbReference type="Proteomes" id="UP000674179">
    <property type="component" value="Chromosome 22"/>
</dbReference>
<feature type="region of interest" description="Disordered" evidence="2">
    <location>
        <begin position="1260"/>
        <end position="1279"/>
    </location>
</feature>
<dbReference type="GeneID" id="94170669"/>
<feature type="region of interest" description="Disordered" evidence="2">
    <location>
        <begin position="2524"/>
        <end position="2545"/>
    </location>
</feature>
<feature type="region of interest" description="Disordered" evidence="2">
    <location>
        <begin position="1606"/>
        <end position="1625"/>
    </location>
</feature>
<feature type="domain" description="Flagellar attachment zone protein 1 conserved" evidence="3">
    <location>
        <begin position="2961"/>
        <end position="3048"/>
    </location>
</feature>
<feature type="region of interest" description="Disordered" evidence="2">
    <location>
        <begin position="415"/>
        <end position="504"/>
    </location>
</feature>
<feature type="compositionally biased region" description="Low complexity" evidence="2">
    <location>
        <begin position="424"/>
        <end position="433"/>
    </location>
</feature>
<feature type="compositionally biased region" description="Basic and acidic residues" evidence="2">
    <location>
        <begin position="1888"/>
        <end position="1905"/>
    </location>
</feature>
<sequence>MLHETSPTAARRPRLAEPRLTPTASSSLSGGTTAGSLAELDPRKAGGSSEPHNRARRSHPRRSASPVLSDRDVLMAVQDRLEHIDQCIYPGSVVVYEFLDEAQGWHWALGTVQQADLHTVTLAGWSCQQGGASDGVMQALRKEENRIRQELEDHQAAILALRAELGAVRTRNEANMNATREAIEDRRRALENREGALHVCRQRGLQLQLSHSDAYGGSDEGDSDEDVFAAVMRAVVGIMEGNVPATPLPWPKVWSKVTEPFFLQRCMSYDVSRDMSLQQYRQIEALFFDTGAVTEAKVRRAIASMEHRMPDASEFLCVMANWLFTQLAAFPMYQQCASAQSHADTLQQRLMHHVNVFKATTRRLRQVQAQLRVFSGAPGSSRGASGSDVQFTFAPAQGVSTDVLRCAIICPVPSHSRRHPGPRAAASLTASAAGEFQQQSSSSNGAAMPTEMATSSRNSSSSSNALGDHNRAGSATDPVDFERRSHNSNEQAQPPPCHPSSSITPALGAAREIVLLGHKELAEIAARAEHCRPDLYRALGDLLQECDGDQRDARHTRVLAAEHASPPRERRGTVAPQSEGCVPATARVAAPFLPSTLLTVASSGSSAWATRLIAHESLATLTDRELGKLPLPGSRAVVGESEEEEEEEDEEYEEELDASASQAVLLGLQQLQEARRENEQLQRMLVRETDQHRAVEAELQRQLRDARADHERAQNRLADATIRAKALEVECESLHRDLDNAASRITALESEMSILESRRCSGASASRTATPMKCHKGSRATEHRLALLEAEVERRCTNNHRVIPQDSKPEDHLDDFETTHHHKSLSAYCWDKVLQQHPAELHRAAAADAAAACSVVAAAITGVHFAEDGSRVDFCVDHPCHTTQYKLDDLIRSSTFSKCEYVRRHCSDLKTSEELSAEQLSESEATIAELRERLPQKPHQPPPRRPSHSPPSHRDDVHRLRERLQKAEEEISELRFYDERTKKSGHGVAVATVHAVQLSGDDWGVVLQEHPEALREAFVVDVSHACHVSRQDVEHVSFASGTLQATVRVRHDADVTEGEMNRRLQEYDYPLTMELYGLRLGPKRGADAALATVAQQEREISETRHRLQQAEKCIIKAQEQQADKDAEVSRPTQLLNTSAKTAPVSNAHCTADEKRAAEALRNIDELRQHMARAQVGREALQAECDELQRQLEDLKKSSATATAEREHISDFFAIREAELHSEISLLRTVLQDAEERARDVAAQQADREAEMADLRAQLQDAEERARDAEAQQADREAEMADLRAQLQDAEERARDVVAQQADREAEMADLRAQLQDAEERARDVVAQQADREAEMADLRAQLQDAEERASDAEAQQADRDAATVQLQRLLDAAVEEVAEKDEEAVSLEREASVAAKSIDKIRQHMARAQVGREALQAECDELQRQLEDLKESSATATAEREQISDFFAIREAELHSEISLLRTLLQDAEERARDVETQQADREAEMADLRAQLQDAEERARDVVAQQADREAEMADLRAQLQDAEERASDVVAQQADREAEVADLRAQLQDAEERVRDAEAQQADREAEMADLRAQLQDAEERASDVVAQQADREAEMADLRAQLQDAEERVSDAEAQQADREAEMADLRAQLQDAEERVSDAEAQQADREAEMADLRAQLQDAEERVSDAEAQQADREAEMADLRAQLQDAEERVSDAEAQQADREAEMADLRAQLQDAEERARDAEAQQADREAEMADLRAQLQDAEERARDAEAQQADREAEMADLRAQLQDAEERARDAEAQQADREAEMADLRAQLQDAEERVSDAEAQQADREAEMADLRAQLQDAEERARDAEAQQADREAEMADLRAQLQDAEERVSDAEAQQADREAEMADLRAQLQDAEERVSDAEAQQADREAEMADLRAQLQDAEERARDAEAQQADREAEMADLRAQLQDAEERARDAEAQQADREAEMADLRAQLQDAEERVSDAEAQQADREAEVADLRAQLQDAEERARDVEAQQADRDAATVQLQRLLDAAVEEVAGRGEEVVSLEREASVAAKSIDELRQHMARAQVGREALQAECDELQRQLEDLKKSSATATAEREQISDFFAIREAELHSEISLLLTVLQDAEERARDVAAPQADREAEMADLRAQLQDAEERARDVVAQQADREAEMADLRAQLQDAEERVSDAEAQQADREAEVADLRAQLQDAEERASDVVAQQADREAEMADLRAQLQDAEERARDVEAQQADREAEMADLRAQLQDAEERARDVVAQQADREAEMADLRAQLQDAEERARDAEAQQADREAEMADLRAQLQDAEERARDAEAQQADREAEMADLRAQLQDAEERARNVAAQQADRDAATVQLQRLLDAAVEEVAGRGEKVVSLEREASVAAKSIDELRQHMARAQVGREALQAECDELQRQLEDLEESSATATAERGQISDFFAIREAELYGKVSLLLTVLQDAEERASDAEAQQADREAEMADLRAQLQNAEERVSDAEAQQADREAEMADLRAQLQDAEERVSDAEAQQADREAEMADLRAQLQDAEERASDVVAQQADREAEMADLRAQLQDAEERARDVVAQQADREAEMADLRAQLQDAEERARDVVAQQADREAEMADLRAQLQDAEERARDVAAQQADREAEMADLRAQLQDAEERARDVVAQQADREAEMADLRAQLQDAEERASDAEAQQADREAEMADLRAQLQDAEELAREVMFVGRQGGPKESEVVVCVDGTCVSGCCVAREMELGKALEVIGRLREETAKAQMLREAWEAECLDLQQHVLAGALSGEGSVSGESRLTLSENITRGCEKAEFSDLRARLRDAGEREKGAEAQQAEGSAEAFRLEELLMIFAEEESAKSERWAALEREVAEAALCVEGLRNQLAKAQVGREALVDECAGLARQLGEEEDRREGSVAERERLLQQVSELRFYDERTKKSGHGVAVATVHAVQLSGDDWGVVLQEHPEALREAFVVDVSHACHVSRQDVEHVSFASGTLQATVRVRHDADVTEGEMNRRLQEYDYPLTMELYGLRLGPKRGADAALATVAQQEREISRLHARLSLLEDETGSLRCAVKGGQLALRSVSRRVGERGSSFEGVLRREGKETRNENSAEAREGDYVAVLTLSEEMQRERLGRVMLEEALLLVNTFTGFLVNAYGERVRSVERELKCTSMECTDTLDKLEEFVRLLEGARAAEMAALRARDGYQKDLHALQARYDLAVEEKQRLLLLMGEGRESRDASVVPSWAECGIDAGSRLDDCEDTGLIQRSRDGVGGGRSPPESSSRAITPVGWQEQLEQLKREKEALMEELDARSVSYNDALTLLNLHISQLMEELSMHLRGGEASASNARVLLREISELRVMQGRTGALFNDG</sequence>
<dbReference type="Gene3D" id="1.20.5.170">
    <property type="match status" value="1"/>
</dbReference>
<gene>
    <name evidence="4" type="ORF">CUR178_03426</name>
</gene>
<organism evidence="4 5">
    <name type="scientific">Leishmania enriettii</name>
    <dbReference type="NCBI Taxonomy" id="5663"/>
    <lineage>
        <taxon>Eukaryota</taxon>
        <taxon>Discoba</taxon>
        <taxon>Euglenozoa</taxon>
        <taxon>Kinetoplastea</taxon>
        <taxon>Metakinetoplastina</taxon>
        <taxon>Trypanosomatida</taxon>
        <taxon>Trypanosomatidae</taxon>
        <taxon>Leishmaniinae</taxon>
        <taxon>Leishmania</taxon>
    </lineage>
</organism>
<feature type="region of interest" description="Disordered" evidence="2">
    <location>
        <begin position="2636"/>
        <end position="2656"/>
    </location>
</feature>
<feature type="region of interest" description="Disordered" evidence="2">
    <location>
        <begin position="1690"/>
        <end position="1709"/>
    </location>
</feature>
<dbReference type="KEGG" id="lenr:94170669"/>
<feature type="coiled-coil region" evidence="1">
    <location>
        <begin position="3057"/>
        <end position="3084"/>
    </location>
</feature>
<dbReference type="Pfam" id="PF23398">
    <property type="entry name" value="FAZ1_cons"/>
    <property type="match status" value="3"/>
</dbReference>
<feature type="coiled-coil region" evidence="1">
    <location>
        <begin position="1086"/>
        <end position="1120"/>
    </location>
</feature>
<feature type="coiled-coil region" evidence="1">
    <location>
        <begin position="2053"/>
        <end position="2094"/>
    </location>
</feature>
<feature type="compositionally biased region" description="Polar residues" evidence="2">
    <location>
        <begin position="436"/>
        <end position="445"/>
    </location>
</feature>
<feature type="region of interest" description="Disordered" evidence="2">
    <location>
        <begin position="1802"/>
        <end position="1821"/>
    </location>
</feature>
<feature type="region of interest" description="Disordered" evidence="2">
    <location>
        <begin position="1"/>
        <end position="67"/>
    </location>
</feature>
<name>A0A836KVI4_LEIEN</name>